<protein>
    <submittedName>
        <fullName evidence="2">Uncharacterized protein</fullName>
    </submittedName>
</protein>
<keyword evidence="1" id="KW-0472">Membrane</keyword>
<dbReference type="Proteomes" id="UP000732105">
    <property type="component" value="Unassembled WGS sequence"/>
</dbReference>
<keyword evidence="1" id="KW-1133">Transmembrane helix</keyword>
<reference evidence="2 3" key="1">
    <citation type="submission" date="2018-12" db="EMBL/GenBank/DDBJ databases">
        <title>Marinifilum JC070 sp. nov., a marine bacterium isolated from Yongle Blue Hole in the South China Sea.</title>
        <authorList>
            <person name="Fu T."/>
        </authorList>
    </citation>
    <scope>NUCLEOTIDE SEQUENCE [LARGE SCALE GENOMIC DNA]</scope>
    <source>
        <strain evidence="2 3">JC070</strain>
    </source>
</reference>
<feature type="transmembrane region" description="Helical" evidence="1">
    <location>
        <begin position="7"/>
        <end position="27"/>
    </location>
</feature>
<evidence type="ECO:0000256" key="1">
    <source>
        <dbReference type="SAM" id="Phobius"/>
    </source>
</evidence>
<name>A0ABX1WSE1_9BACT</name>
<accession>A0ABX1WSE1</accession>
<keyword evidence="1" id="KW-0812">Transmembrane</keyword>
<proteinExistence type="predicted"/>
<keyword evidence="3" id="KW-1185">Reference proteome</keyword>
<gene>
    <name evidence="2" type="ORF">ELS83_04265</name>
</gene>
<evidence type="ECO:0000313" key="2">
    <source>
        <dbReference type="EMBL" id="NOU59023.1"/>
    </source>
</evidence>
<dbReference type="EMBL" id="RZNH01000004">
    <property type="protein sequence ID" value="NOU59023.1"/>
    <property type="molecule type" value="Genomic_DNA"/>
</dbReference>
<evidence type="ECO:0000313" key="3">
    <source>
        <dbReference type="Proteomes" id="UP000732105"/>
    </source>
</evidence>
<feature type="transmembrane region" description="Helical" evidence="1">
    <location>
        <begin position="66"/>
        <end position="86"/>
    </location>
</feature>
<feature type="transmembrane region" description="Helical" evidence="1">
    <location>
        <begin position="33"/>
        <end position="54"/>
    </location>
</feature>
<sequence>MKLIKKVYIYWFCAVNKTVSTTAYWGMIVIRTIAIMMLFETLILATIGSTFSYLSKEIIVPKYPGLTVLLLCGGLLGIKYLIFLKNDQWKTYIEEFDLLSKQKKKLIYVFTALYSALIILAFFYLISLLSKADWVPYS</sequence>
<comment type="caution">
    <text evidence="2">The sequence shown here is derived from an EMBL/GenBank/DDBJ whole genome shotgun (WGS) entry which is preliminary data.</text>
</comment>
<feature type="transmembrane region" description="Helical" evidence="1">
    <location>
        <begin position="106"/>
        <end position="129"/>
    </location>
</feature>
<dbReference type="RefSeq" id="WP_171594298.1">
    <property type="nucleotide sequence ID" value="NZ_RZNH01000004.1"/>
</dbReference>
<organism evidence="2 3">
    <name type="scientific">Marinifilum caeruleilacunae</name>
    <dbReference type="NCBI Taxonomy" id="2499076"/>
    <lineage>
        <taxon>Bacteria</taxon>
        <taxon>Pseudomonadati</taxon>
        <taxon>Bacteroidota</taxon>
        <taxon>Bacteroidia</taxon>
        <taxon>Marinilabiliales</taxon>
        <taxon>Marinifilaceae</taxon>
    </lineage>
</organism>